<sequence length="86" mass="10365">MRTILTNTVSELRRTRKEAESELRPLLTAEQNRRLDELARERSQLRDQWQRGERLKPEQRLRLRERLQEHLKGRTNASPESFPSTN</sequence>
<dbReference type="AlphaFoldDB" id="A0A645IQH3"/>
<organism evidence="2">
    <name type="scientific">bioreactor metagenome</name>
    <dbReference type="NCBI Taxonomy" id="1076179"/>
    <lineage>
        <taxon>unclassified sequences</taxon>
        <taxon>metagenomes</taxon>
        <taxon>ecological metagenomes</taxon>
    </lineage>
</organism>
<dbReference type="EMBL" id="VSSQ01112827">
    <property type="protein sequence ID" value="MPN49513.1"/>
    <property type="molecule type" value="Genomic_DNA"/>
</dbReference>
<feature type="compositionally biased region" description="Basic and acidic residues" evidence="1">
    <location>
        <begin position="11"/>
        <end position="23"/>
    </location>
</feature>
<reference evidence="2" key="1">
    <citation type="submission" date="2019-08" db="EMBL/GenBank/DDBJ databases">
        <authorList>
            <person name="Kucharzyk K."/>
            <person name="Murdoch R.W."/>
            <person name="Higgins S."/>
            <person name="Loffler F."/>
        </authorList>
    </citation>
    <scope>NUCLEOTIDE SEQUENCE</scope>
</reference>
<gene>
    <name evidence="2" type="ORF">SDC9_197134</name>
</gene>
<protein>
    <submittedName>
        <fullName evidence="2">Uncharacterized protein</fullName>
    </submittedName>
</protein>
<evidence type="ECO:0000313" key="2">
    <source>
        <dbReference type="EMBL" id="MPN49513.1"/>
    </source>
</evidence>
<evidence type="ECO:0000256" key="1">
    <source>
        <dbReference type="SAM" id="MobiDB-lite"/>
    </source>
</evidence>
<name>A0A645IQH3_9ZZZZ</name>
<comment type="caution">
    <text evidence="2">The sequence shown here is derived from an EMBL/GenBank/DDBJ whole genome shotgun (WGS) entry which is preliminary data.</text>
</comment>
<feature type="compositionally biased region" description="Polar residues" evidence="1">
    <location>
        <begin position="1"/>
        <end position="10"/>
    </location>
</feature>
<feature type="region of interest" description="Disordered" evidence="1">
    <location>
        <begin position="1"/>
        <end position="25"/>
    </location>
</feature>
<proteinExistence type="predicted"/>
<accession>A0A645IQH3</accession>